<comment type="caution">
    <text evidence="6">The sequence shown here is derived from an EMBL/GenBank/DDBJ whole genome shotgun (WGS) entry which is preliminary data.</text>
</comment>
<gene>
    <name evidence="6" type="ORF">WG66_10873</name>
</gene>
<feature type="modified residue" description="N6-(pyridoxal phosphate)lysine" evidence="4">
    <location>
        <position position="444"/>
    </location>
</feature>
<feature type="domain" description="L-tyrosine decarboxylase C-terminal" evidence="5">
    <location>
        <begin position="612"/>
        <end position="707"/>
    </location>
</feature>
<dbReference type="EMBL" id="LATX01001892">
    <property type="protein sequence ID" value="KTB36662.1"/>
    <property type="molecule type" value="Genomic_DNA"/>
</dbReference>
<dbReference type="eggNOG" id="KOG0629">
    <property type="taxonomic scope" value="Eukaryota"/>
</dbReference>
<keyword evidence="3" id="KW-0456">Lyase</keyword>
<dbReference type="InterPro" id="IPR015424">
    <property type="entry name" value="PyrdxlP-dep_Trfase"/>
</dbReference>
<dbReference type="InterPro" id="IPR050477">
    <property type="entry name" value="GrpII_AminoAcid_Decarb"/>
</dbReference>
<dbReference type="AlphaFoldDB" id="A0A0W0FK16"/>
<evidence type="ECO:0000256" key="3">
    <source>
        <dbReference type="ARBA" id="ARBA00023239"/>
    </source>
</evidence>
<reference evidence="6 7" key="1">
    <citation type="submission" date="2015-12" db="EMBL/GenBank/DDBJ databases">
        <title>Draft genome sequence of Moniliophthora roreri, the causal agent of frosty pod rot of cacao.</title>
        <authorList>
            <person name="Aime M.C."/>
            <person name="Diaz-Valderrama J.R."/>
            <person name="Kijpornyongpan T."/>
            <person name="Phillips-Mora W."/>
        </authorList>
    </citation>
    <scope>NUCLEOTIDE SEQUENCE [LARGE SCALE GENOMIC DNA]</scope>
    <source>
        <strain evidence="6 7">MCA 2952</strain>
    </source>
</reference>
<dbReference type="GO" id="GO:0030170">
    <property type="term" value="F:pyridoxal phosphate binding"/>
    <property type="evidence" value="ECO:0007669"/>
    <property type="project" value="InterPro"/>
</dbReference>
<evidence type="ECO:0000256" key="4">
    <source>
        <dbReference type="PIRSR" id="PIRSR602129-50"/>
    </source>
</evidence>
<keyword evidence="2 4" id="KW-0663">Pyridoxal phosphate</keyword>
<dbReference type="GO" id="GO:0016740">
    <property type="term" value="F:transferase activity"/>
    <property type="evidence" value="ECO:0007669"/>
    <property type="project" value="UniProtKB-KW"/>
</dbReference>
<dbReference type="PANTHER" id="PTHR42735">
    <property type="match status" value="1"/>
</dbReference>
<comment type="cofactor">
    <cofactor evidence="1 4">
        <name>pyridoxal 5'-phosphate</name>
        <dbReference type="ChEBI" id="CHEBI:597326"/>
    </cofactor>
</comment>
<evidence type="ECO:0000313" key="6">
    <source>
        <dbReference type="EMBL" id="KTB36662.1"/>
    </source>
</evidence>
<dbReference type="InterPro" id="IPR049373">
    <property type="entry name" value="TyrDC_C"/>
</dbReference>
<dbReference type="PANTHER" id="PTHR42735:SF4">
    <property type="entry name" value="PYRIDOXAL PHOSPHATE-DEPENDENT DECARBOXYLASE FAMILY PROTEIN"/>
    <property type="match status" value="1"/>
</dbReference>
<dbReference type="GO" id="GO:0016830">
    <property type="term" value="F:carbon-carbon lyase activity"/>
    <property type="evidence" value="ECO:0007669"/>
    <property type="project" value="InterPro"/>
</dbReference>
<protein>
    <submittedName>
        <fullName evidence="6">Putative PLP-dependent transferase</fullName>
    </submittedName>
</protein>
<evidence type="ECO:0000259" key="5">
    <source>
        <dbReference type="Pfam" id="PF21391"/>
    </source>
</evidence>
<name>A0A0W0FK16_MONRR</name>
<dbReference type="Proteomes" id="UP000054988">
    <property type="component" value="Unassembled WGS sequence"/>
</dbReference>
<dbReference type="Pfam" id="PF00282">
    <property type="entry name" value="Pyridoxal_deC"/>
    <property type="match status" value="1"/>
</dbReference>
<keyword evidence="6" id="KW-0808">Transferase</keyword>
<sequence>MSATQNPPLYVPSNEEHQIVASHFIGPKAENMDIMAKAVQYILDMHKNHRQAYYEEDPIFITEDIRGSEAFQNAQALLESSLSNLTKLLTDHSIPFFSPRYSAHMCMENSMPAILGWMATILYNPNNVAFEASPFTTILEIEVGKQMSEMLGYNIKTDVEGEPVAWGHIACDGSVANLEAVWASQFGCPFARNLKYYPLSLRDAMAPGAPMEFIADSFEVTTCQGESKLLSALELWDLFNLKSSTILDIPDRLIRQYGMSSAWLDKVMENYIVQTVSRGPVDAAWKIDNPPQILVAATKHYSWPKAAAVSGIGSLNNVNIAVDAEARLDPDALRAALEDNFQKKRPVYCVIAVMGTTEEGAVDPLGEIVNIRSEFEKRGMTFHIHADAAWGGYFASMIRAPPAGAPVPRGKPTGYVPHVALREDTAEELRNLAKTDSITIDPHKAGYVPYPAGGLCYRDGRMRYLLTYTAPYLNQGSTDSIGIYGVEGSKPGAPASAVWMNHEVVGLHQNGLGTLLGEVSFTCRRFASHWVAMSTNETSYIVRSMNLLPSEKEPNPDPAKIEAEKQFIRDNIIGKDNADIAANDQAMLLLNQLGSDLNINAFACNFRYSDGRVNEDVEEANYLNRRIFERLSVTEPNEDPKETPFYITSTTFKQAEYGKCATILKERLGLKGDQDVLVLRNVVMSPFSTDGQFIQNLVDIFTKVLEEEVENVRKRNEEMQATHTFFVMGNDKIYLDYLPNFHRASRRFQLLASANLPSDVMADYKNARQNNPNVPILLRNVQSGVLMDMIDQGQFDATMSFDGGKTFTYKTFAVSNIERVKQRSLNNSAQNSAYPSTYSPFYLFGSSNEPNIDHMLVVHPNAQLAASGVQLNLNPPLDGAKYNSGVILFFDDVREATMQPFPAQADLGPNFFFQPGKDFRVTVYEDVFANDGDKPIDLDTLQGKAITSGTLTLPSYLYVDTENLNGEDVPEPRPSGGLMSMQTREAWVNEVDSTLGTTAAVNATGSG</sequence>
<accession>A0A0W0FK16</accession>
<dbReference type="SUPFAM" id="SSF53383">
    <property type="entry name" value="PLP-dependent transferases"/>
    <property type="match status" value="1"/>
</dbReference>
<evidence type="ECO:0000313" key="7">
    <source>
        <dbReference type="Proteomes" id="UP000054988"/>
    </source>
</evidence>
<evidence type="ECO:0000256" key="2">
    <source>
        <dbReference type="ARBA" id="ARBA00022898"/>
    </source>
</evidence>
<proteinExistence type="predicted"/>
<dbReference type="InterPro" id="IPR015421">
    <property type="entry name" value="PyrdxlP-dep_Trfase_major"/>
</dbReference>
<dbReference type="Gene3D" id="3.40.640.10">
    <property type="entry name" value="Type I PLP-dependent aspartate aminotransferase-like (Major domain)"/>
    <property type="match status" value="2"/>
</dbReference>
<organism evidence="6 7">
    <name type="scientific">Moniliophthora roreri</name>
    <name type="common">Frosty pod rot fungus</name>
    <name type="synonym">Monilia roreri</name>
    <dbReference type="NCBI Taxonomy" id="221103"/>
    <lineage>
        <taxon>Eukaryota</taxon>
        <taxon>Fungi</taxon>
        <taxon>Dikarya</taxon>
        <taxon>Basidiomycota</taxon>
        <taxon>Agaricomycotina</taxon>
        <taxon>Agaricomycetes</taxon>
        <taxon>Agaricomycetidae</taxon>
        <taxon>Agaricales</taxon>
        <taxon>Marasmiineae</taxon>
        <taxon>Marasmiaceae</taxon>
        <taxon>Moniliophthora</taxon>
    </lineage>
</organism>
<dbReference type="GO" id="GO:0019752">
    <property type="term" value="P:carboxylic acid metabolic process"/>
    <property type="evidence" value="ECO:0007669"/>
    <property type="project" value="InterPro"/>
</dbReference>
<evidence type="ECO:0000256" key="1">
    <source>
        <dbReference type="ARBA" id="ARBA00001933"/>
    </source>
</evidence>
<dbReference type="Pfam" id="PF21391">
    <property type="entry name" value="tyr_de_CO2_C"/>
    <property type="match status" value="1"/>
</dbReference>
<dbReference type="InterPro" id="IPR002129">
    <property type="entry name" value="PyrdxlP-dep_de-COase"/>
</dbReference>